<protein>
    <submittedName>
        <fullName evidence="8">Uncharacterized protein</fullName>
    </submittedName>
</protein>
<dbReference type="AlphaFoldDB" id="A0A6A4GEZ1"/>
<dbReference type="Proteomes" id="UP000799118">
    <property type="component" value="Unassembled WGS sequence"/>
</dbReference>
<dbReference type="OrthoDB" id="10265243at2759"/>
<dbReference type="InterPro" id="IPR039661">
    <property type="entry name" value="ELP3"/>
</dbReference>
<dbReference type="PANTHER" id="PTHR11135">
    <property type="entry name" value="HISTONE ACETYLTRANSFERASE-RELATED"/>
    <property type="match status" value="1"/>
</dbReference>
<dbReference type="GO" id="GO:0002926">
    <property type="term" value="P:tRNA wobble base 5-methoxycarbonylmethyl-2-thiouridinylation"/>
    <property type="evidence" value="ECO:0007669"/>
    <property type="project" value="TreeGrafter"/>
</dbReference>
<dbReference type="InterPro" id="IPR013120">
    <property type="entry name" value="FAR_NAD-bd"/>
</dbReference>
<dbReference type="InterPro" id="IPR036291">
    <property type="entry name" value="NAD(P)-bd_dom_sf"/>
</dbReference>
<feature type="domain" description="Thioester reductase (TE)" evidence="6">
    <location>
        <begin position="295"/>
        <end position="430"/>
    </location>
</feature>
<keyword evidence="5" id="KW-0411">Iron-sulfur</keyword>
<keyword evidence="9" id="KW-1185">Reference proteome</keyword>
<evidence type="ECO:0000256" key="1">
    <source>
        <dbReference type="ARBA" id="ARBA00022485"/>
    </source>
</evidence>
<dbReference type="InterPro" id="IPR032432">
    <property type="entry name" value="Radical_SAM_C"/>
</dbReference>
<dbReference type="SUPFAM" id="SSF102114">
    <property type="entry name" value="Radical SAM enzymes"/>
    <property type="match status" value="1"/>
</dbReference>
<dbReference type="SUPFAM" id="SSF51735">
    <property type="entry name" value="NAD(P)-binding Rossmann-fold domains"/>
    <property type="match status" value="1"/>
</dbReference>
<sequence>MTFVTCVTLAVVAVLPSSKKRWGERVLVFQFALVLVGSDQAPTVAKVSETALGGLLEVMHALDVSSVLRIFCLNIASDTTIPVELPELLTSFPTRRTLYTPEILLPYYCSTAHPQEHVGNRHCLRNITRLLLASSSESQMLCYGCTRLEISVQSVYEDVARDNNRGHTVCAISESFHLTKDAGFKVVAHMMPDLPNVGLERDLEQFEEYFENPMFRSDGLKIYPSLVIRVTGLYELWGTGRYKNYTPNVLVDVVARILALVLPWTRVYRVQRTHVIFIRKNCLGLGWPEVNLKSTASGRLVFHDVNLTAPFFGLAKNTFQEIHAASTLVIHNAWALNFIWQLSTFEDVYIRGLRKHCGFCIELPFLPASPLPQSIASVSPYTSGPVPEISFDDPTVCLRQGYASSKYLSEHILVIAAEKMGLQILIPYRPNFRRYKTWHLERDGPRSNFAEGCQELGAIPQDWHPVVAWTPVNDVTNGTPVIPDAPANASTSTSLPATAGFDFAAIKAKLAELECEHNKEMDAKTKAKILTTAAAAMGDAVGLGLDALPQVEVPRGGLSFGGADGSITSLGSETVQDPWQVPVGRENLNLWG</sequence>
<dbReference type="PANTHER" id="PTHR11135:SF0">
    <property type="entry name" value="ELONGATOR COMPLEX PROTEIN 3"/>
    <property type="match status" value="1"/>
</dbReference>
<evidence type="ECO:0000313" key="9">
    <source>
        <dbReference type="Proteomes" id="UP000799118"/>
    </source>
</evidence>
<evidence type="ECO:0000256" key="2">
    <source>
        <dbReference type="ARBA" id="ARBA00022691"/>
    </source>
</evidence>
<dbReference type="GO" id="GO:0005634">
    <property type="term" value="C:nucleus"/>
    <property type="evidence" value="ECO:0007669"/>
    <property type="project" value="TreeGrafter"/>
</dbReference>
<keyword evidence="2" id="KW-0949">S-adenosyl-L-methionine</keyword>
<proteinExistence type="predicted"/>
<dbReference type="GO" id="GO:0005737">
    <property type="term" value="C:cytoplasm"/>
    <property type="evidence" value="ECO:0007669"/>
    <property type="project" value="TreeGrafter"/>
</dbReference>
<dbReference type="InterPro" id="IPR058240">
    <property type="entry name" value="rSAM_sf"/>
</dbReference>
<evidence type="ECO:0000259" key="6">
    <source>
        <dbReference type="Pfam" id="PF07993"/>
    </source>
</evidence>
<dbReference type="GO" id="GO:0051539">
    <property type="term" value="F:4 iron, 4 sulfur cluster binding"/>
    <property type="evidence" value="ECO:0007669"/>
    <property type="project" value="UniProtKB-KW"/>
</dbReference>
<dbReference type="Pfam" id="PF07993">
    <property type="entry name" value="NAD_binding_4"/>
    <property type="match status" value="1"/>
</dbReference>
<accession>A0A6A4GEZ1</accession>
<organism evidence="8 9">
    <name type="scientific">Gymnopus androsaceus JB14</name>
    <dbReference type="NCBI Taxonomy" id="1447944"/>
    <lineage>
        <taxon>Eukaryota</taxon>
        <taxon>Fungi</taxon>
        <taxon>Dikarya</taxon>
        <taxon>Basidiomycota</taxon>
        <taxon>Agaricomycotina</taxon>
        <taxon>Agaricomycetes</taxon>
        <taxon>Agaricomycetidae</taxon>
        <taxon>Agaricales</taxon>
        <taxon>Marasmiineae</taxon>
        <taxon>Omphalotaceae</taxon>
        <taxon>Gymnopus</taxon>
    </lineage>
</organism>
<evidence type="ECO:0000256" key="5">
    <source>
        <dbReference type="ARBA" id="ARBA00023014"/>
    </source>
</evidence>
<dbReference type="EMBL" id="ML770253">
    <property type="protein sequence ID" value="KAE9384011.1"/>
    <property type="molecule type" value="Genomic_DNA"/>
</dbReference>
<keyword evidence="3" id="KW-0479">Metal-binding</keyword>
<evidence type="ECO:0000259" key="7">
    <source>
        <dbReference type="Pfam" id="PF16199"/>
    </source>
</evidence>
<evidence type="ECO:0000313" key="8">
    <source>
        <dbReference type="EMBL" id="KAE9384011.1"/>
    </source>
</evidence>
<evidence type="ECO:0000256" key="4">
    <source>
        <dbReference type="ARBA" id="ARBA00023004"/>
    </source>
</evidence>
<evidence type="ECO:0000256" key="3">
    <source>
        <dbReference type="ARBA" id="ARBA00022723"/>
    </source>
</evidence>
<feature type="domain" description="Radical SAM C-terminal extension" evidence="7">
    <location>
        <begin position="218"/>
        <end position="273"/>
    </location>
</feature>
<keyword evidence="4" id="KW-0408">Iron</keyword>
<gene>
    <name evidence="8" type="ORF">BT96DRAFT_1102610</name>
</gene>
<dbReference type="GO" id="GO:0046872">
    <property type="term" value="F:metal ion binding"/>
    <property type="evidence" value="ECO:0007669"/>
    <property type="project" value="UniProtKB-KW"/>
</dbReference>
<reference evidence="8" key="1">
    <citation type="journal article" date="2019" name="Environ. Microbiol.">
        <title>Fungal ecological strategies reflected in gene transcription - a case study of two litter decomposers.</title>
        <authorList>
            <person name="Barbi F."/>
            <person name="Kohler A."/>
            <person name="Barry K."/>
            <person name="Baskaran P."/>
            <person name="Daum C."/>
            <person name="Fauchery L."/>
            <person name="Ihrmark K."/>
            <person name="Kuo A."/>
            <person name="LaButti K."/>
            <person name="Lipzen A."/>
            <person name="Morin E."/>
            <person name="Grigoriev I.V."/>
            <person name="Henrissat B."/>
            <person name="Lindahl B."/>
            <person name="Martin F."/>
        </authorList>
    </citation>
    <scope>NUCLEOTIDE SEQUENCE</scope>
    <source>
        <strain evidence="8">JB14</strain>
    </source>
</reference>
<keyword evidence="1" id="KW-0004">4Fe-4S</keyword>
<dbReference type="GO" id="GO:0033588">
    <property type="term" value="C:elongator holoenzyme complex"/>
    <property type="evidence" value="ECO:0007669"/>
    <property type="project" value="TreeGrafter"/>
</dbReference>
<name>A0A6A4GEZ1_9AGAR</name>
<dbReference type="Pfam" id="PF16199">
    <property type="entry name" value="Radical_SAM_C"/>
    <property type="match status" value="1"/>
</dbReference>
<dbReference type="Gene3D" id="3.40.50.720">
    <property type="entry name" value="NAD(P)-binding Rossmann-like Domain"/>
    <property type="match status" value="1"/>
</dbReference>